<evidence type="ECO:0000256" key="1">
    <source>
        <dbReference type="SAM" id="Coils"/>
    </source>
</evidence>
<keyword evidence="1" id="KW-0175">Coiled coil</keyword>
<dbReference type="Proteomes" id="UP000244110">
    <property type="component" value="Unassembled WGS sequence"/>
</dbReference>
<dbReference type="InterPro" id="IPR010982">
    <property type="entry name" value="Lambda_DNA-bd_dom_sf"/>
</dbReference>
<feature type="coiled-coil region" evidence="1">
    <location>
        <begin position="102"/>
        <end position="129"/>
    </location>
</feature>
<feature type="domain" description="HTH cro/C1-type" evidence="2">
    <location>
        <begin position="40"/>
        <end position="96"/>
    </location>
</feature>
<dbReference type="SMART" id="SM00530">
    <property type="entry name" value="HTH_XRE"/>
    <property type="match status" value="1"/>
</dbReference>
<dbReference type="SUPFAM" id="SSF47413">
    <property type="entry name" value="lambda repressor-like DNA-binding domains"/>
    <property type="match status" value="1"/>
</dbReference>
<evidence type="ECO:0000313" key="3">
    <source>
        <dbReference type="EMBL" id="PTQ86895.1"/>
    </source>
</evidence>
<dbReference type="Gene3D" id="1.10.260.40">
    <property type="entry name" value="lambda repressor-like DNA-binding domains"/>
    <property type="match status" value="1"/>
</dbReference>
<dbReference type="EMBL" id="QAOL01000008">
    <property type="protein sequence ID" value="PTQ86895.1"/>
    <property type="molecule type" value="Genomic_DNA"/>
</dbReference>
<proteinExistence type="predicted"/>
<evidence type="ECO:0000259" key="2">
    <source>
        <dbReference type="SMART" id="SM00530"/>
    </source>
</evidence>
<evidence type="ECO:0000313" key="4">
    <source>
        <dbReference type="Proteomes" id="UP000244110"/>
    </source>
</evidence>
<sequence length="179" mass="20544">MTESFTSLFVADNKETCQQQYKFICIISNMKEEFSTYRGRLNWALKKAGMSQTDLAKLCGLKPQAVQYLCDQKNNAQGSIHNAKFAHHLKVSALWLEANMGEPLTEDRLKEVEKELEKTKEDLNKTIDTVRSWGVEDINSVDVELSEIFSSAYKVRVEDRPHVTKIVKTFIRKPRKAEG</sequence>
<accession>A0A2T5ISR8</accession>
<dbReference type="InterPro" id="IPR001387">
    <property type="entry name" value="Cro/C1-type_HTH"/>
</dbReference>
<organism evidence="3 4">
    <name type="scientific">Nitrosomonas ureae</name>
    <dbReference type="NCBI Taxonomy" id="44577"/>
    <lineage>
        <taxon>Bacteria</taxon>
        <taxon>Pseudomonadati</taxon>
        <taxon>Pseudomonadota</taxon>
        <taxon>Betaproteobacteria</taxon>
        <taxon>Nitrosomonadales</taxon>
        <taxon>Nitrosomonadaceae</taxon>
        <taxon>Nitrosomonas</taxon>
    </lineage>
</organism>
<reference evidence="3 4" key="1">
    <citation type="submission" date="2018-04" db="EMBL/GenBank/DDBJ databases">
        <title>Active sludge and wastewater microbial communities from Klosterneuburg, Austria.</title>
        <authorList>
            <person name="Wagner M."/>
        </authorList>
    </citation>
    <scope>NUCLEOTIDE SEQUENCE [LARGE SCALE GENOMIC DNA]</scope>
    <source>
        <strain evidence="3 4">Nm4</strain>
    </source>
</reference>
<dbReference type="AlphaFoldDB" id="A0A2T5ISR8"/>
<dbReference type="GO" id="GO:0003677">
    <property type="term" value="F:DNA binding"/>
    <property type="evidence" value="ECO:0007669"/>
    <property type="project" value="InterPro"/>
</dbReference>
<dbReference type="CDD" id="cd00093">
    <property type="entry name" value="HTH_XRE"/>
    <property type="match status" value="1"/>
</dbReference>
<gene>
    <name evidence="3" type="ORF">C8R28_100890</name>
</gene>
<comment type="caution">
    <text evidence="3">The sequence shown here is derived from an EMBL/GenBank/DDBJ whole genome shotgun (WGS) entry which is preliminary data.</text>
</comment>
<name>A0A2T5ISR8_9PROT</name>
<dbReference type="RefSeq" id="WP_107786439.1">
    <property type="nucleotide sequence ID" value="NZ_QAOL01000008.1"/>
</dbReference>
<protein>
    <recommendedName>
        <fullName evidence="2">HTH cro/C1-type domain-containing protein</fullName>
    </recommendedName>
</protein>